<reference evidence="1" key="1">
    <citation type="submission" date="2023-04" db="EMBL/GenBank/DDBJ databases">
        <title>A chromosome-level genome assembly of the parasitoid wasp Eretmocerus hayati.</title>
        <authorList>
            <person name="Zhong Y."/>
            <person name="Liu S."/>
            <person name="Liu Y."/>
        </authorList>
    </citation>
    <scope>NUCLEOTIDE SEQUENCE</scope>
    <source>
        <strain evidence="1">ZJU_SS_LIU_2023</strain>
    </source>
</reference>
<comment type="caution">
    <text evidence="1">The sequence shown here is derived from an EMBL/GenBank/DDBJ whole genome shotgun (WGS) entry which is preliminary data.</text>
</comment>
<name>A0ACC2P8B3_9HYME</name>
<dbReference type="Proteomes" id="UP001239111">
    <property type="component" value="Chromosome 2"/>
</dbReference>
<organism evidence="1 2">
    <name type="scientific">Eretmocerus hayati</name>
    <dbReference type="NCBI Taxonomy" id="131215"/>
    <lineage>
        <taxon>Eukaryota</taxon>
        <taxon>Metazoa</taxon>
        <taxon>Ecdysozoa</taxon>
        <taxon>Arthropoda</taxon>
        <taxon>Hexapoda</taxon>
        <taxon>Insecta</taxon>
        <taxon>Pterygota</taxon>
        <taxon>Neoptera</taxon>
        <taxon>Endopterygota</taxon>
        <taxon>Hymenoptera</taxon>
        <taxon>Apocrita</taxon>
        <taxon>Proctotrupomorpha</taxon>
        <taxon>Chalcidoidea</taxon>
        <taxon>Aphelinidae</taxon>
        <taxon>Aphelininae</taxon>
        <taxon>Eretmocerus</taxon>
    </lineage>
</organism>
<keyword evidence="2" id="KW-1185">Reference proteome</keyword>
<dbReference type="EMBL" id="CM056742">
    <property type="protein sequence ID" value="KAJ8679106.1"/>
    <property type="molecule type" value="Genomic_DNA"/>
</dbReference>
<sequence>MIFIFCSSMFFALSYYAFKYLKQTAKPLEYKSDRCIKRKTSDDNFEMSDDEFCDPSGASRRWEQNQANQDQSTSSSGLFSWKRERQVNPSDNSMKNSEKKRKLDVYIEETESEEEAIIISDDDSDTNNAEKVIEQRSDSDCIAISDFPIKTCDSVDKAPPKKAFGIFRPSKKNSNFVSDNTSKKSIFSTLNEIKGILKSKQEIPCENKIQEKKENGIDKKGIEEKPCPAPTSNELLINATPVKFPVTPYSSQIAVMNAIIRGCSRGEHCLLESPTGSGKTLALLCAALAWQKRFK</sequence>
<evidence type="ECO:0000313" key="2">
    <source>
        <dbReference type="Proteomes" id="UP001239111"/>
    </source>
</evidence>
<proteinExistence type="predicted"/>
<evidence type="ECO:0000313" key="1">
    <source>
        <dbReference type="EMBL" id="KAJ8679106.1"/>
    </source>
</evidence>
<protein>
    <submittedName>
        <fullName evidence="1">Uncharacterized protein</fullName>
    </submittedName>
</protein>
<feature type="non-terminal residue" evidence="1">
    <location>
        <position position="295"/>
    </location>
</feature>
<accession>A0ACC2P8B3</accession>
<gene>
    <name evidence="1" type="ORF">QAD02_014893</name>
</gene>